<reference evidence="1" key="1">
    <citation type="journal article" date="2015" name="Nature">
        <title>Complex archaea that bridge the gap between prokaryotes and eukaryotes.</title>
        <authorList>
            <person name="Spang A."/>
            <person name="Saw J.H."/>
            <person name="Jorgensen S.L."/>
            <person name="Zaremba-Niedzwiedzka K."/>
            <person name="Martijn J."/>
            <person name="Lind A.E."/>
            <person name="van Eijk R."/>
            <person name="Schleper C."/>
            <person name="Guy L."/>
            <person name="Ettema T.J."/>
        </authorList>
    </citation>
    <scope>NUCLEOTIDE SEQUENCE</scope>
</reference>
<dbReference type="AlphaFoldDB" id="A0A0F9ELV5"/>
<dbReference type="EMBL" id="LAZR01036442">
    <property type="protein sequence ID" value="KKL24828.1"/>
    <property type="molecule type" value="Genomic_DNA"/>
</dbReference>
<gene>
    <name evidence="1" type="ORF">LCGC14_2411410</name>
</gene>
<feature type="non-terminal residue" evidence="1">
    <location>
        <position position="1"/>
    </location>
</feature>
<name>A0A0F9ELV5_9ZZZZ</name>
<evidence type="ECO:0000313" key="1">
    <source>
        <dbReference type="EMBL" id="KKL24828.1"/>
    </source>
</evidence>
<protein>
    <submittedName>
        <fullName evidence="1">Uncharacterized protein</fullName>
    </submittedName>
</protein>
<sequence length="129" mass="14345">ITRPAQMIDVRAFPRGTTGPASDNDYRSNEARSEPLQWGFESVDRRGASELRIWVDAGSARPFICALRPLAELSADTDTTPADQDQVVGWASRYMEAETGRERATVLSMLRSSYFLQPVTELPRRVGVA</sequence>
<proteinExistence type="predicted"/>
<accession>A0A0F9ELV5</accession>
<comment type="caution">
    <text evidence="1">The sequence shown here is derived from an EMBL/GenBank/DDBJ whole genome shotgun (WGS) entry which is preliminary data.</text>
</comment>
<organism evidence="1">
    <name type="scientific">marine sediment metagenome</name>
    <dbReference type="NCBI Taxonomy" id="412755"/>
    <lineage>
        <taxon>unclassified sequences</taxon>
        <taxon>metagenomes</taxon>
        <taxon>ecological metagenomes</taxon>
    </lineage>
</organism>